<sequence length="248" mass="28341">MAKQSSLIKLEGTIGDLSFYKNRNGNYIARRKGGVSRERLLNDPRYQRTRENMQEFSQAASAAKFLKNAFREIELRSNGGKLHNRLYSAVNKVLKTDPVSPRGERRFELGDIQMMRGFEFSESAVFGEILKKQFEVLEDESSVTVTIEEMAPSKYLISPKRSSHYRFSLIRAAVNFEEQTFHSEIQSSEFLPLKVTSAPAEVLTLPIPNQANENYFFALSLEFVEELNGQQYERRDISQNPAVIVAVV</sequence>
<reference evidence="2" key="1">
    <citation type="submission" date="2016-10" db="EMBL/GenBank/DDBJ databases">
        <authorList>
            <person name="Varghese N."/>
            <person name="Submissions S."/>
        </authorList>
    </citation>
    <scope>NUCLEOTIDE SEQUENCE [LARGE SCALE GENOMIC DNA]</scope>
    <source>
        <strain evidence="2">DSM 23095</strain>
    </source>
</reference>
<protein>
    <submittedName>
        <fullName evidence="1">Uncharacterized protein</fullName>
    </submittedName>
</protein>
<proteinExistence type="predicted"/>
<name>A0A1G6SUJ8_9BACT</name>
<evidence type="ECO:0000313" key="2">
    <source>
        <dbReference type="Proteomes" id="UP000199060"/>
    </source>
</evidence>
<keyword evidence="2" id="KW-1185">Reference proteome</keyword>
<dbReference type="OrthoDB" id="645138at2"/>
<dbReference type="Proteomes" id="UP000199060">
    <property type="component" value="Unassembled WGS sequence"/>
</dbReference>
<accession>A0A1G6SUJ8</accession>
<gene>
    <name evidence="1" type="ORF">SAMN04488104_101871</name>
</gene>
<dbReference type="RefSeq" id="WP_087939442.1">
    <property type="nucleotide sequence ID" value="NZ_FNAC01000018.1"/>
</dbReference>
<evidence type="ECO:0000313" key="1">
    <source>
        <dbReference type="EMBL" id="SDD19867.1"/>
    </source>
</evidence>
<dbReference type="STRING" id="686796.SAMN04488104_101871"/>
<dbReference type="AlphaFoldDB" id="A0A1G6SUJ8"/>
<organism evidence="1 2">
    <name type="scientific">Algoriphagus faecimaris</name>
    <dbReference type="NCBI Taxonomy" id="686796"/>
    <lineage>
        <taxon>Bacteria</taxon>
        <taxon>Pseudomonadati</taxon>
        <taxon>Bacteroidota</taxon>
        <taxon>Cytophagia</taxon>
        <taxon>Cytophagales</taxon>
        <taxon>Cyclobacteriaceae</taxon>
        <taxon>Algoriphagus</taxon>
    </lineage>
</organism>
<dbReference type="EMBL" id="FNAC01000018">
    <property type="protein sequence ID" value="SDD19867.1"/>
    <property type="molecule type" value="Genomic_DNA"/>
</dbReference>